<keyword evidence="5" id="KW-1185">Reference proteome</keyword>
<feature type="compositionally biased region" description="Low complexity" evidence="2">
    <location>
        <begin position="733"/>
        <end position="752"/>
    </location>
</feature>
<dbReference type="AlphaFoldDB" id="A0A4P9XEC3"/>
<name>A0A4P9XEC3_9FUNG</name>
<organism evidence="4 5">
    <name type="scientific">Caulochytrium protostelioides</name>
    <dbReference type="NCBI Taxonomy" id="1555241"/>
    <lineage>
        <taxon>Eukaryota</taxon>
        <taxon>Fungi</taxon>
        <taxon>Fungi incertae sedis</taxon>
        <taxon>Chytridiomycota</taxon>
        <taxon>Chytridiomycota incertae sedis</taxon>
        <taxon>Chytridiomycetes</taxon>
        <taxon>Caulochytriales</taxon>
        <taxon>Caulochytriaceae</taxon>
        <taxon>Caulochytrium</taxon>
    </lineage>
</organism>
<dbReference type="PANTHER" id="PTHR20929:SF11">
    <property type="entry name" value="DYNEIN AXONEMAL INTERMEDIATE CHAIN 7"/>
    <property type="match status" value="1"/>
</dbReference>
<gene>
    <name evidence="4" type="ORF">CXG81DRAFT_23545</name>
</gene>
<dbReference type="GO" id="GO:0048487">
    <property type="term" value="F:beta-tubulin binding"/>
    <property type="evidence" value="ECO:0007669"/>
    <property type="project" value="TreeGrafter"/>
</dbReference>
<feature type="region of interest" description="Disordered" evidence="2">
    <location>
        <begin position="1"/>
        <end position="20"/>
    </location>
</feature>
<feature type="region of interest" description="Disordered" evidence="2">
    <location>
        <begin position="353"/>
        <end position="372"/>
    </location>
</feature>
<dbReference type="PANTHER" id="PTHR20929">
    <property type="entry name" value="LUNG ADENOMA SUSCEPTIBILITY 1-RELATED"/>
    <property type="match status" value="1"/>
</dbReference>
<feature type="region of interest" description="Disordered" evidence="2">
    <location>
        <begin position="624"/>
        <end position="660"/>
    </location>
</feature>
<dbReference type="EMBL" id="ML014117">
    <property type="protein sequence ID" value="RKP03852.1"/>
    <property type="molecule type" value="Genomic_DNA"/>
</dbReference>
<dbReference type="InterPro" id="IPR023247">
    <property type="entry name" value="IC97/Dnai7-like"/>
</dbReference>
<feature type="domain" description="IC97/Casc1 N-terminal" evidence="3">
    <location>
        <begin position="23"/>
        <end position="235"/>
    </location>
</feature>
<protein>
    <recommendedName>
        <fullName evidence="3">IC97/Casc1 N-terminal domain-containing protein</fullName>
    </recommendedName>
</protein>
<dbReference type="GO" id="GO:0005930">
    <property type="term" value="C:axoneme"/>
    <property type="evidence" value="ECO:0007669"/>
    <property type="project" value="TreeGrafter"/>
</dbReference>
<dbReference type="Pfam" id="PF15927">
    <property type="entry name" value="Casc1_N"/>
    <property type="match status" value="1"/>
</dbReference>
<proteinExistence type="inferred from homology"/>
<reference evidence="5" key="1">
    <citation type="journal article" date="2018" name="Nat. Microbiol.">
        <title>Leveraging single-cell genomics to expand the fungal tree of life.</title>
        <authorList>
            <person name="Ahrendt S.R."/>
            <person name="Quandt C.A."/>
            <person name="Ciobanu D."/>
            <person name="Clum A."/>
            <person name="Salamov A."/>
            <person name="Andreopoulos B."/>
            <person name="Cheng J.F."/>
            <person name="Woyke T."/>
            <person name="Pelin A."/>
            <person name="Henrissat B."/>
            <person name="Reynolds N.K."/>
            <person name="Benny G.L."/>
            <person name="Smith M.E."/>
            <person name="James T.Y."/>
            <person name="Grigoriev I.V."/>
        </authorList>
    </citation>
    <scope>NUCLEOTIDE SEQUENCE [LARGE SCALE GENOMIC DNA]</scope>
    <source>
        <strain evidence="5">ATCC 52028</strain>
    </source>
</reference>
<feature type="region of interest" description="Disordered" evidence="2">
    <location>
        <begin position="733"/>
        <end position="831"/>
    </location>
</feature>
<sequence>MPPKKPEGTKKKKKENERELALARARAEEEARLLEIRLEQEREAQEARDAEILAQKLSKQYEEHELARQERRTAEEMNALALVKQLEAIHEDKMWQHFKNCERLPFVYNWSDINAFCEEWKSSTAVQDALDANDTSLAAFGVQLKDFLAILRTVSDELNMTYLTNQKQTMLQLRDRLQPLQTRFRLMLDQLTYTVGQRPNLFQEPGVENLTFQRALLPPDEFRLAFWVNLTKNPRIREIDFPDVGIHLQLSRCLIASDVVVRALWTAHDLAFDQHTALLPWLSRIAAAGHDVSQMALPPALTLLSGILQLDLLEVPQLVTMSGHWTITPLCATGDQEATIAHLPYPPKGYQVRGAEGAATPPPPASAGEDDAALSPDAAAAAAAAEAYNADDDVNSSNEFAFTVTFPLAEDTYVDGSANIWQYHPSTQLWSDTGIADVMVDLERRLVRATLRDFHPIALMQPATLEFPLRDWYITADAADAVEIGLRGQIHNLTFTVTPRGCAIVEDETTLIVPSSLRGRDDVPFLEMLTALARAGYSFMRLTDADNLRVGVIVKEPGLTAQLVASLAERLHRADLHGHSANRRLISQRAAWRVRPRAGQGWHTLVHASRQNVGEGRTAPYTFVVPSDPPAAPDARDGSAATATMPTPTPTTPGTETAAPATPAVTLKPVPLEKQRCIKLAWPAFPTVVAAIDAVLEDPGSVAGGETLVPDVAPAKDLSALYAAQPGDLAAPAAAPSAESATATPVDAAAPATPAPETPATPTPTAPEPESAVAPLVAAGSDAAGPADPAAPAPAAMEGAEAPAGADLLDIPRPATPMPPPPPLNEPLGGRAALPEPLDLLFQKQIEQIILGIGLLSY</sequence>
<feature type="compositionally biased region" description="Pro residues" evidence="2">
    <location>
        <begin position="814"/>
        <end position="825"/>
    </location>
</feature>
<feature type="compositionally biased region" description="Low complexity" evidence="2">
    <location>
        <begin position="768"/>
        <end position="807"/>
    </location>
</feature>
<dbReference type="Proteomes" id="UP000274922">
    <property type="component" value="Unassembled WGS sequence"/>
</dbReference>
<evidence type="ECO:0000313" key="4">
    <source>
        <dbReference type="EMBL" id="RKP03852.1"/>
    </source>
</evidence>
<comment type="similarity">
    <text evidence="1">Belongs to the DNAI7 family.</text>
</comment>
<feature type="compositionally biased region" description="Low complexity" evidence="2">
    <location>
        <begin position="638"/>
        <end position="660"/>
    </location>
</feature>
<accession>A0A4P9XEC3</accession>
<evidence type="ECO:0000313" key="5">
    <source>
        <dbReference type="Proteomes" id="UP000274922"/>
    </source>
</evidence>
<evidence type="ECO:0000259" key="3">
    <source>
        <dbReference type="Pfam" id="PF15927"/>
    </source>
</evidence>
<dbReference type="OrthoDB" id="297923at2759"/>
<dbReference type="InterPro" id="IPR031826">
    <property type="entry name" value="IC97/Casc1_N"/>
</dbReference>
<evidence type="ECO:0000256" key="2">
    <source>
        <dbReference type="SAM" id="MobiDB-lite"/>
    </source>
</evidence>
<evidence type="ECO:0000256" key="1">
    <source>
        <dbReference type="ARBA" id="ARBA00024332"/>
    </source>
</evidence>
<feature type="compositionally biased region" description="Pro residues" evidence="2">
    <location>
        <begin position="753"/>
        <end position="767"/>
    </location>
</feature>
<dbReference type="GO" id="GO:0008017">
    <property type="term" value="F:microtubule binding"/>
    <property type="evidence" value="ECO:0007669"/>
    <property type="project" value="TreeGrafter"/>
</dbReference>